<dbReference type="RefSeq" id="WP_284380316.1">
    <property type="nucleotide sequence ID" value="NZ_BSNM01000009.1"/>
</dbReference>
<dbReference type="Proteomes" id="UP001161389">
    <property type="component" value="Unassembled WGS sequence"/>
</dbReference>
<dbReference type="AlphaFoldDB" id="A0AA37S960"/>
<organism evidence="2 3">
    <name type="scientific">Litoribrevibacter albus</name>
    <dbReference type="NCBI Taxonomy" id="1473156"/>
    <lineage>
        <taxon>Bacteria</taxon>
        <taxon>Pseudomonadati</taxon>
        <taxon>Pseudomonadota</taxon>
        <taxon>Gammaproteobacteria</taxon>
        <taxon>Oceanospirillales</taxon>
        <taxon>Oceanospirillaceae</taxon>
        <taxon>Litoribrevibacter</taxon>
    </lineage>
</organism>
<proteinExistence type="predicted"/>
<accession>A0AA37S960</accession>
<evidence type="ECO:0000313" key="3">
    <source>
        <dbReference type="Proteomes" id="UP001161389"/>
    </source>
</evidence>
<evidence type="ECO:0008006" key="4">
    <source>
        <dbReference type="Google" id="ProtNLM"/>
    </source>
</evidence>
<reference evidence="2" key="1">
    <citation type="journal article" date="2014" name="Int. J. Syst. Evol. Microbiol.">
        <title>Complete genome sequence of Corynebacterium casei LMG S-19264T (=DSM 44701T), isolated from a smear-ripened cheese.</title>
        <authorList>
            <consortium name="US DOE Joint Genome Institute (JGI-PGF)"/>
            <person name="Walter F."/>
            <person name="Albersmeier A."/>
            <person name="Kalinowski J."/>
            <person name="Ruckert C."/>
        </authorList>
    </citation>
    <scope>NUCLEOTIDE SEQUENCE</scope>
    <source>
        <strain evidence="2">NBRC 110071</strain>
    </source>
</reference>
<keyword evidence="3" id="KW-1185">Reference proteome</keyword>
<evidence type="ECO:0000313" key="2">
    <source>
        <dbReference type="EMBL" id="GLQ30891.1"/>
    </source>
</evidence>
<feature type="transmembrane region" description="Helical" evidence="1">
    <location>
        <begin position="90"/>
        <end position="111"/>
    </location>
</feature>
<keyword evidence="1" id="KW-1133">Transmembrane helix</keyword>
<protein>
    <recommendedName>
        <fullName evidence="4">B box-type domain-containing protein</fullName>
    </recommendedName>
</protein>
<keyword evidence="1" id="KW-0812">Transmembrane</keyword>
<keyword evidence="1" id="KW-0472">Membrane</keyword>
<evidence type="ECO:0000256" key="1">
    <source>
        <dbReference type="SAM" id="Phobius"/>
    </source>
</evidence>
<name>A0AA37S960_9GAMM</name>
<reference evidence="2" key="2">
    <citation type="submission" date="2023-01" db="EMBL/GenBank/DDBJ databases">
        <title>Draft genome sequence of Litoribrevibacter albus strain NBRC 110071.</title>
        <authorList>
            <person name="Sun Q."/>
            <person name="Mori K."/>
        </authorList>
    </citation>
    <scope>NUCLEOTIDE SEQUENCE</scope>
    <source>
        <strain evidence="2">NBRC 110071</strain>
    </source>
</reference>
<feature type="transmembrane region" description="Helical" evidence="1">
    <location>
        <begin position="65"/>
        <end position="84"/>
    </location>
</feature>
<sequence length="121" mass="12908">MKCYKHQDIDAIGLCKSCHKGVCPECSALVGGSVACAESCQEDVAALNYMVERGKKVYKNLGKQWGPSVIINGVGGAFFLSFGIYNFGRISSWLLIGLGAIMIVGGIMSAVQGKRMGEKKI</sequence>
<dbReference type="EMBL" id="BSNM01000009">
    <property type="protein sequence ID" value="GLQ30891.1"/>
    <property type="molecule type" value="Genomic_DNA"/>
</dbReference>
<gene>
    <name evidence="2" type="ORF">GCM10007876_13700</name>
</gene>
<comment type="caution">
    <text evidence="2">The sequence shown here is derived from an EMBL/GenBank/DDBJ whole genome shotgun (WGS) entry which is preliminary data.</text>
</comment>